<accession>A0A6N6JDZ9</accession>
<protein>
    <submittedName>
        <fullName evidence="4">Sugar ABC transporter substrate-binding protein</fullName>
    </submittedName>
</protein>
<dbReference type="GO" id="GO:0015159">
    <property type="term" value="F:polysaccharide transmembrane transporter activity"/>
    <property type="evidence" value="ECO:0007669"/>
    <property type="project" value="InterPro"/>
</dbReference>
<organism evidence="4 5">
    <name type="scientific">Litoreibacter roseus</name>
    <dbReference type="NCBI Taxonomy" id="2601869"/>
    <lineage>
        <taxon>Bacteria</taxon>
        <taxon>Pseudomonadati</taxon>
        <taxon>Pseudomonadota</taxon>
        <taxon>Alphaproteobacteria</taxon>
        <taxon>Rhodobacterales</taxon>
        <taxon>Roseobacteraceae</taxon>
        <taxon>Litoreibacter</taxon>
    </lineage>
</organism>
<reference evidence="4 5" key="1">
    <citation type="submission" date="2019-12" db="EMBL/GenBank/DDBJ databases">
        <title>Litoreibacter badius sp. nov., a novel bacteriochlorophyll a-containing bacterium in the genus Litoreibacter.</title>
        <authorList>
            <person name="Kanamuro M."/>
            <person name="Takabe Y."/>
            <person name="Mori K."/>
            <person name="Takaichi S."/>
            <person name="Hanada S."/>
        </authorList>
    </citation>
    <scope>NUCLEOTIDE SEQUENCE [LARGE SCALE GENOMIC DNA]</scope>
    <source>
        <strain evidence="4 5">K6</strain>
    </source>
</reference>
<evidence type="ECO:0000256" key="1">
    <source>
        <dbReference type="ARBA" id="ARBA00022729"/>
    </source>
</evidence>
<dbReference type="InterPro" id="IPR049712">
    <property type="entry name" value="Poly_export"/>
</dbReference>
<dbReference type="Proteomes" id="UP000436822">
    <property type="component" value="Unassembled WGS sequence"/>
</dbReference>
<evidence type="ECO:0000259" key="2">
    <source>
        <dbReference type="Pfam" id="PF02563"/>
    </source>
</evidence>
<feature type="domain" description="Polysaccharide export protein N-terminal" evidence="2">
    <location>
        <begin position="82"/>
        <end position="161"/>
    </location>
</feature>
<dbReference type="Pfam" id="PF10531">
    <property type="entry name" value="SLBB"/>
    <property type="match status" value="1"/>
</dbReference>
<dbReference type="Gene3D" id="3.30.1950.10">
    <property type="entry name" value="wza like domain"/>
    <property type="match status" value="1"/>
</dbReference>
<evidence type="ECO:0000313" key="5">
    <source>
        <dbReference type="Proteomes" id="UP000436822"/>
    </source>
</evidence>
<keyword evidence="1" id="KW-0732">Signal</keyword>
<dbReference type="EMBL" id="BLJE01000001">
    <property type="protein sequence ID" value="GFE63508.1"/>
    <property type="molecule type" value="Genomic_DNA"/>
</dbReference>
<proteinExistence type="predicted"/>
<sequence length="378" mass="40261">MKHLRPRSARVALFFLVALMVASCGLPRSGPRKAEIFSGSVEQEGNAYIVTVDQRVAREASKQPALGFTDGFLSAGVVGSDIIRPGDVLGLTIWENVDDGLLAQAGASATDLTEVQVDGDGFIFVPYAGRMKASGNTPEGLRRVITGKLESQTPDPQVLVRRLAGDGSTVTVVGGVSQQGVFPIERPTRTLSAMLAQAGGVAIPTEVALITLLRGGHRSTVWFEDLFTHPEFDVALRGNDRILVEQDSRAFTVLGATGGQARVEFETQMLSAIEALAQVGGLSTNIADPTGIFIFRDEPENIAQNVLGRNDINGTQRLAYILDLTRPTGVFDARDFSIRDGDTIYVTEAPFVTWNKTISALTGSLQSANALTAATGTQ</sequence>
<evidence type="ECO:0000313" key="4">
    <source>
        <dbReference type="EMBL" id="GFE63508.1"/>
    </source>
</evidence>
<dbReference type="Gene3D" id="3.10.560.10">
    <property type="entry name" value="Outer membrane lipoprotein wza domain like"/>
    <property type="match status" value="2"/>
</dbReference>
<dbReference type="AlphaFoldDB" id="A0A6N6JDZ9"/>
<dbReference type="PROSITE" id="PS51257">
    <property type="entry name" value="PROKAR_LIPOPROTEIN"/>
    <property type="match status" value="1"/>
</dbReference>
<evidence type="ECO:0000259" key="3">
    <source>
        <dbReference type="Pfam" id="PF10531"/>
    </source>
</evidence>
<keyword evidence="5" id="KW-1185">Reference proteome</keyword>
<gene>
    <name evidence="4" type="ORF">KIN_05820</name>
</gene>
<dbReference type="PANTHER" id="PTHR33619:SF3">
    <property type="entry name" value="POLYSACCHARIDE EXPORT PROTEIN GFCE-RELATED"/>
    <property type="match status" value="1"/>
</dbReference>
<dbReference type="InterPro" id="IPR019554">
    <property type="entry name" value="Soluble_ligand-bd"/>
</dbReference>
<dbReference type="PANTHER" id="PTHR33619">
    <property type="entry name" value="POLYSACCHARIDE EXPORT PROTEIN GFCE-RELATED"/>
    <property type="match status" value="1"/>
</dbReference>
<feature type="domain" description="Soluble ligand binding" evidence="3">
    <location>
        <begin position="170"/>
        <end position="216"/>
    </location>
</feature>
<dbReference type="Pfam" id="PF02563">
    <property type="entry name" value="Poly_export"/>
    <property type="match status" value="1"/>
</dbReference>
<dbReference type="InterPro" id="IPR003715">
    <property type="entry name" value="Poly_export_N"/>
</dbReference>
<comment type="caution">
    <text evidence="4">The sequence shown here is derived from an EMBL/GenBank/DDBJ whole genome shotgun (WGS) entry which is preliminary data.</text>
</comment>
<name>A0A6N6JDZ9_9RHOB</name>